<dbReference type="Proteomes" id="UP001447842">
    <property type="component" value="Chromosome"/>
</dbReference>
<dbReference type="SUPFAM" id="SSF52402">
    <property type="entry name" value="Adenine nucleotide alpha hydrolases-like"/>
    <property type="match status" value="1"/>
</dbReference>
<dbReference type="EMBL" id="CP147920">
    <property type="protein sequence ID" value="XAU14971.1"/>
    <property type="molecule type" value="Genomic_DNA"/>
</dbReference>
<evidence type="ECO:0000259" key="1">
    <source>
        <dbReference type="Pfam" id="PF02540"/>
    </source>
</evidence>
<evidence type="ECO:0000313" key="3">
    <source>
        <dbReference type="Proteomes" id="UP001447842"/>
    </source>
</evidence>
<name>A0ABZ3H9N7_9BACT</name>
<organism evidence="2 3">
    <name type="scientific">Sulfurimonas diazotrophicus</name>
    <dbReference type="NCBI Taxonomy" id="3131939"/>
    <lineage>
        <taxon>Bacteria</taxon>
        <taxon>Pseudomonadati</taxon>
        <taxon>Campylobacterota</taxon>
        <taxon>Epsilonproteobacteria</taxon>
        <taxon>Campylobacterales</taxon>
        <taxon>Sulfurimonadaceae</taxon>
        <taxon>Sulfurimonas</taxon>
    </lineage>
</organism>
<gene>
    <name evidence="2" type="ORF">WCY31_12110</name>
</gene>
<dbReference type="Pfam" id="PF02540">
    <property type="entry name" value="NAD_synthase"/>
    <property type="match status" value="1"/>
</dbReference>
<evidence type="ECO:0000313" key="2">
    <source>
        <dbReference type="EMBL" id="XAU14971.1"/>
    </source>
</evidence>
<sequence>MKTHYQICSHCVMDTTDPDITFDEQGVCNHCRHVENVIRKSWFPNPEGKRRLDQIVARIIEDGKSGEYDCVIGLSGGVDSSYLAYMLRTEYPQLRILAIHIDGGWNSELAVHNIEHIVKRLSIDLHTEVINWEEMKDLQLAYLKSQLANQDVPQDHAFFATLYKVAVDHFGIRYFLSGGNYATESILPAAWGYNAMDAKQLLAIHKRFGTIRLKTYETVGFFKRKIYYPYIKKFKMIRPLNFWPYDKEEAKRIIVEKLDWRDYGDKHHESIFTKFFQSYWLPEKFGYDKRRAHLSSMIVAGQMTRQEALNVLEKPPYNAGEIESEKEFIAKKLSISVEELNAIMLQPNKTFRDYPSDYALEQRFSRLKQYISKWRQR</sequence>
<dbReference type="InterPro" id="IPR022310">
    <property type="entry name" value="NAD/GMP_synthase"/>
</dbReference>
<feature type="domain" description="NAD/GMP synthase" evidence="1">
    <location>
        <begin position="64"/>
        <end position="131"/>
    </location>
</feature>
<dbReference type="Gene3D" id="3.40.50.620">
    <property type="entry name" value="HUPs"/>
    <property type="match status" value="1"/>
</dbReference>
<keyword evidence="3" id="KW-1185">Reference proteome</keyword>
<accession>A0ABZ3H9N7</accession>
<protein>
    <submittedName>
        <fullName evidence="2">N-acetyl sugar amidotransferase</fullName>
    </submittedName>
</protein>
<dbReference type="RefSeq" id="WP_345972585.1">
    <property type="nucleotide sequence ID" value="NZ_CP147920.1"/>
</dbReference>
<proteinExistence type="predicted"/>
<reference evidence="2 3" key="1">
    <citation type="submission" date="2024-03" db="EMBL/GenBank/DDBJ databases">
        <title>Sulfurimonas sp. HSL3-1.</title>
        <authorList>
            <person name="Wang S."/>
        </authorList>
    </citation>
    <scope>NUCLEOTIDE SEQUENCE [LARGE SCALE GENOMIC DNA]</scope>
    <source>
        <strain evidence="2 3">HSL3-1</strain>
    </source>
</reference>
<dbReference type="NCBIfam" id="TIGR03573">
    <property type="entry name" value="WbuX"/>
    <property type="match status" value="1"/>
</dbReference>
<dbReference type="InterPro" id="IPR014729">
    <property type="entry name" value="Rossmann-like_a/b/a_fold"/>
</dbReference>
<dbReference type="InterPro" id="IPR020022">
    <property type="entry name" value="N-acetyl_sugar_amidoTrfase"/>
</dbReference>